<dbReference type="PANTHER" id="PTHR46535">
    <property type="entry name" value="NEDD4-BINDING PROTEIN 2"/>
    <property type="match status" value="1"/>
</dbReference>
<dbReference type="PROSITE" id="PS50828">
    <property type="entry name" value="SMR"/>
    <property type="match status" value="1"/>
</dbReference>
<dbReference type="InterPro" id="IPR056720">
    <property type="entry name" value="DUF7818"/>
</dbReference>
<proteinExistence type="predicted"/>
<dbReference type="Pfam" id="PF25124">
    <property type="entry name" value="DUF7816"/>
    <property type="match status" value="1"/>
</dbReference>
<organism evidence="2 3">
    <name type="scientific">Staurois parvus</name>
    <dbReference type="NCBI Taxonomy" id="386267"/>
    <lineage>
        <taxon>Eukaryota</taxon>
        <taxon>Metazoa</taxon>
        <taxon>Chordata</taxon>
        <taxon>Craniata</taxon>
        <taxon>Vertebrata</taxon>
        <taxon>Euteleostomi</taxon>
        <taxon>Amphibia</taxon>
        <taxon>Batrachia</taxon>
        <taxon>Anura</taxon>
        <taxon>Neobatrachia</taxon>
        <taxon>Ranoidea</taxon>
        <taxon>Ranidae</taxon>
        <taxon>Staurois</taxon>
    </lineage>
</organism>
<dbReference type="Proteomes" id="UP001162483">
    <property type="component" value="Unassembled WGS sequence"/>
</dbReference>
<reference evidence="2" key="1">
    <citation type="submission" date="2023-05" db="EMBL/GenBank/DDBJ databases">
        <authorList>
            <person name="Stuckert A."/>
        </authorList>
    </citation>
    <scope>NUCLEOTIDE SEQUENCE</scope>
</reference>
<dbReference type="Pfam" id="PF08590">
    <property type="entry name" value="DUF1771"/>
    <property type="match status" value="1"/>
</dbReference>
<evidence type="ECO:0000313" key="3">
    <source>
        <dbReference type="Proteomes" id="UP001162483"/>
    </source>
</evidence>
<dbReference type="SUPFAM" id="SSF160443">
    <property type="entry name" value="SMR domain-like"/>
    <property type="match status" value="1"/>
</dbReference>
<dbReference type="InterPro" id="IPR013899">
    <property type="entry name" value="DUF1771"/>
</dbReference>
<dbReference type="Gene3D" id="3.30.1370.110">
    <property type="match status" value="1"/>
</dbReference>
<name>A0ABN9FTG4_9NEOB</name>
<evidence type="ECO:0000259" key="1">
    <source>
        <dbReference type="PROSITE" id="PS50828"/>
    </source>
</evidence>
<dbReference type="SMART" id="SM01162">
    <property type="entry name" value="DUF1771"/>
    <property type="match status" value="1"/>
</dbReference>
<dbReference type="Pfam" id="PF25126">
    <property type="entry name" value="DUF7818"/>
    <property type="match status" value="1"/>
</dbReference>
<dbReference type="InterPro" id="IPR002625">
    <property type="entry name" value="Smr_dom"/>
</dbReference>
<dbReference type="EMBL" id="CATNWA010017426">
    <property type="protein sequence ID" value="CAI9600370.1"/>
    <property type="molecule type" value="Genomic_DNA"/>
</dbReference>
<protein>
    <recommendedName>
        <fullName evidence="1">Smr domain-containing protein</fullName>
    </recommendedName>
</protein>
<comment type="caution">
    <text evidence="2">The sequence shown here is derived from an EMBL/GenBank/DDBJ whole genome shotgun (WGS) entry which is preliminary data.</text>
</comment>
<gene>
    <name evidence="2" type="ORF">SPARVUS_LOCUS12736777</name>
</gene>
<accession>A0ABN9FTG4</accession>
<sequence>MILDSVQPCQATVPDTIEAHIMWSSSLEGGQFNSQDPTLNIDIETNNIVNEKTIKKDITQEINPAHDGVLYENGDSQGVILTDVCKDQEIKDVLPVFVEADKSQNNSSLQPKESLKFDYLELSLPPELASQLIELFGPVGIDPGSLTIEDCLVPIDLKLAEAIHKKWKQSIAERHNQEALSYQLLFEDFSTNDQIHLDSLLQEQESRLAGKDFVVSQEGTDMFPIMDQWNTRIKKVSLRQIMSEEMALQAREDMKKPSSLTNCAVKMKEKQLLELFPNLEQNLLMDIFKENNYSLEKTEEFISSALESDPVQNVVAQGFKQELPSSTDRMKEKRAKADKEDLGDRYFQDLDSPEYDDFRAEALLYHQKQQESYRKAAEAHNRGMKQVAAFYAQQGYLYGQKMKEENNRAAVQIFEQANEYLLPENILDLHGLHVDEAMKHFRRVLQDKTEDYRQNGGSPHLLVITGRGNRSQGRCCTH</sequence>
<feature type="domain" description="Smr" evidence="1">
    <location>
        <begin position="427"/>
        <end position="478"/>
    </location>
</feature>
<dbReference type="InterPro" id="IPR036063">
    <property type="entry name" value="Smr_dom_sf"/>
</dbReference>
<dbReference type="InterPro" id="IPR056718">
    <property type="entry name" value="DUF7816"/>
</dbReference>
<evidence type="ECO:0000313" key="2">
    <source>
        <dbReference type="EMBL" id="CAI9600370.1"/>
    </source>
</evidence>
<dbReference type="PANTHER" id="PTHR46535:SF1">
    <property type="entry name" value="NEDD4-BINDING PROTEIN 2"/>
    <property type="match status" value="1"/>
</dbReference>
<dbReference type="InterPro" id="IPR052772">
    <property type="entry name" value="Endo/PolyKinase_Domain-Protein"/>
</dbReference>
<keyword evidence="3" id="KW-1185">Reference proteome</keyword>